<feature type="region of interest" description="Disordered" evidence="1">
    <location>
        <begin position="1"/>
        <end position="41"/>
    </location>
</feature>
<feature type="non-terminal residue" evidence="2">
    <location>
        <position position="41"/>
    </location>
</feature>
<evidence type="ECO:0000256" key="1">
    <source>
        <dbReference type="SAM" id="MobiDB-lite"/>
    </source>
</evidence>
<proteinExistence type="predicted"/>
<gene>
    <name evidence="2" type="ORF">GA0061099_11051</name>
</gene>
<reference evidence="2 3" key="1">
    <citation type="submission" date="2016-08" db="EMBL/GenBank/DDBJ databases">
        <authorList>
            <person name="Seilhamer J.J."/>
        </authorList>
    </citation>
    <scope>NUCLEOTIDE SEQUENCE [LARGE SCALE GENOMIC DNA]</scope>
    <source>
        <strain evidence="2 3">CCBAU 10071</strain>
    </source>
</reference>
<evidence type="ECO:0000313" key="3">
    <source>
        <dbReference type="Proteomes" id="UP000183174"/>
    </source>
</evidence>
<dbReference type="Proteomes" id="UP000183174">
    <property type="component" value="Unassembled WGS sequence"/>
</dbReference>
<feature type="compositionally biased region" description="Basic residues" evidence="1">
    <location>
        <begin position="7"/>
        <end position="17"/>
    </location>
</feature>
<sequence>MMAGRYGHAKQLKRHQRQLPLPLSRASQIRSQQQRQRGFKL</sequence>
<name>A0A1C3XNA6_9BRAD</name>
<dbReference type="AlphaFoldDB" id="A0A1C3XNA6"/>
<protein>
    <submittedName>
        <fullName evidence="2">Transposase, IS5 family</fullName>
    </submittedName>
</protein>
<evidence type="ECO:0000313" key="2">
    <source>
        <dbReference type="EMBL" id="SCB53762.1"/>
    </source>
</evidence>
<dbReference type="EMBL" id="FMAE01000105">
    <property type="protein sequence ID" value="SCB53762.1"/>
    <property type="molecule type" value="Genomic_DNA"/>
</dbReference>
<accession>A0A1C3XNA6</accession>
<organism evidence="2 3">
    <name type="scientific">Bradyrhizobium yuanmingense</name>
    <dbReference type="NCBI Taxonomy" id="108015"/>
    <lineage>
        <taxon>Bacteria</taxon>
        <taxon>Pseudomonadati</taxon>
        <taxon>Pseudomonadota</taxon>
        <taxon>Alphaproteobacteria</taxon>
        <taxon>Hyphomicrobiales</taxon>
        <taxon>Nitrobacteraceae</taxon>
        <taxon>Bradyrhizobium</taxon>
    </lineage>
</organism>
<feature type="compositionally biased region" description="Low complexity" evidence="1">
    <location>
        <begin position="24"/>
        <end position="41"/>
    </location>
</feature>